<evidence type="ECO:0008006" key="3">
    <source>
        <dbReference type="Google" id="ProtNLM"/>
    </source>
</evidence>
<keyword evidence="2" id="KW-1185">Reference proteome</keyword>
<evidence type="ECO:0000313" key="1">
    <source>
        <dbReference type="EMBL" id="XAO75844.1"/>
    </source>
</evidence>
<evidence type="ECO:0000313" key="2">
    <source>
        <dbReference type="Proteomes" id="UP001463665"/>
    </source>
</evidence>
<dbReference type="Proteomes" id="UP001463665">
    <property type="component" value="Chromosome"/>
</dbReference>
<dbReference type="EMBL" id="CP154834">
    <property type="protein sequence ID" value="XAO75844.1"/>
    <property type="molecule type" value="Genomic_DNA"/>
</dbReference>
<sequence length="305" mass="35275">MDSVSHELMGVHTSPSNDKIIVTKDPAKAGKVTSFTIIDTKGNRYLFDKNNINTYESGFINNRTKQLINSGFFLSKILNNKNEEVANIEYETTTELVNQFVGSVQQQKIKKINVNGIGSIEYIYRYNNQPHLLVSQWIRDWYVIEKVVLKDTHNQIINQYFFDNLDNGYFRELINLDKNGNQIQKFAFEYNNEFSTGGRMDAFGYPNAFNGCDMDSGILPSVQGTNPATSFYGSLERIILPTGGKIEYEFESNSYFKEETCGYNEFCYYDYYDFDKIYTLNFDTKYGAILPLIPYRICTMQDRSL</sequence>
<dbReference type="AlphaFoldDB" id="A0AAU6WSQ0"/>
<organism evidence="1 2">
    <name type="scientific">Chryseobacterium endophyticum</name>
    <dbReference type="NCBI Taxonomy" id="1854762"/>
    <lineage>
        <taxon>Bacteria</taxon>
        <taxon>Pseudomonadati</taxon>
        <taxon>Bacteroidota</taxon>
        <taxon>Flavobacteriia</taxon>
        <taxon>Flavobacteriales</taxon>
        <taxon>Weeksellaceae</taxon>
        <taxon>Chryseobacterium group</taxon>
        <taxon>Chryseobacterium</taxon>
    </lineage>
</organism>
<gene>
    <name evidence="1" type="ORF">AAFP95_08360</name>
</gene>
<protein>
    <recommendedName>
        <fullName evidence="3">RHS repeat-associated core domain-containing protein</fullName>
    </recommendedName>
</protein>
<reference evidence="1 2" key="1">
    <citation type="submission" date="2024-04" db="EMBL/GenBank/DDBJ databases">
        <title>Genome sequencing and assembly of rice foliar adapted Chryseobacterium endophyticum OsEnb-ALM-A6.</title>
        <authorList>
            <person name="Kumar S."/>
            <person name="Javed M."/>
            <person name="Chouhan V."/>
            <person name="Charishma K."/>
            <person name="Patel A."/>
            <person name="Kumar M."/>
            <person name="Sahu K.P."/>
            <person name="Kumar A."/>
        </authorList>
    </citation>
    <scope>NUCLEOTIDE SEQUENCE [LARGE SCALE GENOMIC DNA]</scope>
    <source>
        <strain evidence="1 2">OsEnb-ALM-A6</strain>
    </source>
</reference>
<accession>A0AAU6WSQ0</accession>
<name>A0AAU6WSQ0_9FLAO</name>
<dbReference type="RefSeq" id="WP_345767391.1">
    <property type="nucleotide sequence ID" value="NZ_CP154834.1"/>
</dbReference>
<proteinExistence type="predicted"/>